<evidence type="ECO:0000256" key="5">
    <source>
        <dbReference type="ARBA" id="ARBA00022500"/>
    </source>
</evidence>
<comment type="function">
    <text evidence="1 10">Controls the rotational direction of flagella during chemotaxis.</text>
</comment>
<reference evidence="11 12" key="1">
    <citation type="submission" date="2023-07" db="EMBL/GenBank/DDBJ databases">
        <title>Genomic Encyclopedia of Type Strains, Phase IV (KMG-IV): sequencing the most valuable type-strain genomes for metagenomic binning, comparative biology and taxonomic classification.</title>
        <authorList>
            <person name="Goeker M."/>
        </authorList>
    </citation>
    <scope>NUCLEOTIDE SEQUENCE [LARGE SCALE GENOMIC DNA]</scope>
    <source>
        <strain evidence="11 12">DSM 19922</strain>
    </source>
</reference>
<name>A0ABU0MIE8_9PROT</name>
<keyword evidence="4" id="KW-1003">Cell membrane</keyword>
<evidence type="ECO:0000256" key="4">
    <source>
        <dbReference type="ARBA" id="ARBA00022475"/>
    </source>
</evidence>
<keyword evidence="11" id="KW-0966">Cell projection</keyword>
<evidence type="ECO:0000256" key="2">
    <source>
        <dbReference type="ARBA" id="ARBA00004162"/>
    </source>
</evidence>
<keyword evidence="10" id="KW-0997">Cell inner membrane</keyword>
<dbReference type="RefSeq" id="WP_209980914.1">
    <property type="nucleotide sequence ID" value="NZ_JAGINO010000005.1"/>
</dbReference>
<keyword evidence="6 10" id="KW-0812">Transmembrane</keyword>
<comment type="similarity">
    <text evidence="3 10">Belongs to the FliL family.</text>
</comment>
<evidence type="ECO:0000256" key="7">
    <source>
        <dbReference type="ARBA" id="ARBA00022779"/>
    </source>
</evidence>
<evidence type="ECO:0000313" key="11">
    <source>
        <dbReference type="EMBL" id="MDQ0533166.1"/>
    </source>
</evidence>
<keyword evidence="12" id="KW-1185">Reference proteome</keyword>
<protein>
    <recommendedName>
        <fullName evidence="10">Flagellar protein FliL</fullName>
    </recommendedName>
</protein>
<accession>A0ABU0MIE8</accession>
<feature type="transmembrane region" description="Helical" evidence="10">
    <location>
        <begin position="20"/>
        <end position="42"/>
    </location>
</feature>
<evidence type="ECO:0000313" key="12">
    <source>
        <dbReference type="Proteomes" id="UP001244552"/>
    </source>
</evidence>
<keyword evidence="9 10" id="KW-0472">Membrane</keyword>
<evidence type="ECO:0000256" key="9">
    <source>
        <dbReference type="ARBA" id="ARBA00023136"/>
    </source>
</evidence>
<evidence type="ECO:0000256" key="10">
    <source>
        <dbReference type="RuleBase" id="RU364125"/>
    </source>
</evidence>
<evidence type="ECO:0000256" key="3">
    <source>
        <dbReference type="ARBA" id="ARBA00008281"/>
    </source>
</evidence>
<dbReference type="EMBL" id="JAUSVU010000005">
    <property type="protein sequence ID" value="MDQ0533166.1"/>
    <property type="molecule type" value="Genomic_DNA"/>
</dbReference>
<dbReference type="Proteomes" id="UP001244552">
    <property type="component" value="Unassembled WGS sequence"/>
</dbReference>
<evidence type="ECO:0000256" key="1">
    <source>
        <dbReference type="ARBA" id="ARBA00002254"/>
    </source>
</evidence>
<keyword evidence="8 10" id="KW-1133">Transmembrane helix</keyword>
<keyword evidence="7 10" id="KW-0283">Flagellar rotation</keyword>
<gene>
    <name evidence="11" type="ORF">QO018_002015</name>
</gene>
<keyword evidence="11" id="KW-0282">Flagellum</keyword>
<proteinExistence type="inferred from homology"/>
<keyword evidence="5 10" id="KW-0145">Chemotaxis</keyword>
<comment type="subcellular location">
    <subcellularLocation>
        <location evidence="10">Cell inner membrane</location>
    </subcellularLocation>
    <subcellularLocation>
        <location evidence="2">Cell membrane</location>
        <topology evidence="2">Single-pass membrane protein</topology>
    </subcellularLocation>
</comment>
<comment type="caution">
    <text evidence="11">The sequence shown here is derived from an EMBL/GenBank/DDBJ whole genome shotgun (WGS) entry which is preliminary data.</text>
</comment>
<dbReference type="PROSITE" id="PS51318">
    <property type="entry name" value="TAT"/>
    <property type="match status" value="1"/>
</dbReference>
<sequence length="161" mass="17001">MTATSPERSLASLDHVGRRMVLALLGLLVAFAGAGVGSALLLRPAKAHGALGPAGAGAMPAPGVYATLPTMVVTLNDGRQLRELRLRAVLEFDPATPLTAVTPQLPRIADAMTRRLLDVSPSDLQGANGSAYVKDALRFVADRTMRPLKAKQVLIQDMLLR</sequence>
<dbReference type="InterPro" id="IPR006311">
    <property type="entry name" value="TAT_signal"/>
</dbReference>
<evidence type="ECO:0000256" key="6">
    <source>
        <dbReference type="ARBA" id="ARBA00022692"/>
    </source>
</evidence>
<dbReference type="InterPro" id="IPR005503">
    <property type="entry name" value="FliL"/>
</dbReference>
<keyword evidence="11" id="KW-0969">Cilium</keyword>
<evidence type="ECO:0000256" key="8">
    <source>
        <dbReference type="ARBA" id="ARBA00022989"/>
    </source>
</evidence>
<organism evidence="11 12">
    <name type="scientific">Azospirillum picis</name>
    <dbReference type="NCBI Taxonomy" id="488438"/>
    <lineage>
        <taxon>Bacteria</taxon>
        <taxon>Pseudomonadati</taxon>
        <taxon>Pseudomonadota</taxon>
        <taxon>Alphaproteobacteria</taxon>
        <taxon>Rhodospirillales</taxon>
        <taxon>Azospirillaceae</taxon>
        <taxon>Azospirillum</taxon>
    </lineage>
</organism>
<dbReference type="Pfam" id="PF03748">
    <property type="entry name" value="FliL"/>
    <property type="match status" value="1"/>
</dbReference>